<accession>H1LBT1</accession>
<evidence type="ECO:0000313" key="1">
    <source>
        <dbReference type="EMBL" id="EHO54594.1"/>
    </source>
</evidence>
<organism evidence="1 2">
    <name type="scientific">Lentilactobacillus kisonensis F0435</name>
    <dbReference type="NCBI Taxonomy" id="797516"/>
    <lineage>
        <taxon>Bacteria</taxon>
        <taxon>Bacillati</taxon>
        <taxon>Bacillota</taxon>
        <taxon>Bacilli</taxon>
        <taxon>Lactobacillales</taxon>
        <taxon>Lactobacillaceae</taxon>
        <taxon>Lentilactobacillus</taxon>
    </lineage>
</organism>
<reference evidence="1 2" key="1">
    <citation type="submission" date="2011-09" db="EMBL/GenBank/DDBJ databases">
        <authorList>
            <person name="Weinstock G."/>
            <person name="Sodergren E."/>
            <person name="Clifton S."/>
            <person name="Fulton L."/>
            <person name="Fulton B."/>
            <person name="Courtney L."/>
            <person name="Fronick C."/>
            <person name="Harrison M."/>
            <person name="Strong C."/>
            <person name="Farmer C."/>
            <person name="Delahaunty K."/>
            <person name="Markovic C."/>
            <person name="Hall O."/>
            <person name="Minx P."/>
            <person name="Tomlinson C."/>
            <person name="Mitreva M."/>
            <person name="Hou S."/>
            <person name="Chen J."/>
            <person name="Wollam A."/>
            <person name="Pepin K.H."/>
            <person name="Johnson M."/>
            <person name="Bhonagiri V."/>
            <person name="Zhang X."/>
            <person name="Suruliraj S."/>
            <person name="Warren W."/>
            <person name="Chinwalla A."/>
            <person name="Mardis E.R."/>
            <person name="Wilson R.K."/>
        </authorList>
    </citation>
    <scope>NUCLEOTIDE SEQUENCE [LARGE SCALE GENOMIC DNA]</scope>
    <source>
        <strain evidence="1 2">F0435</strain>
    </source>
</reference>
<dbReference type="Proteomes" id="UP000005025">
    <property type="component" value="Unassembled WGS sequence"/>
</dbReference>
<dbReference type="HOGENOM" id="CLU_2617567_0_0_9"/>
<name>H1LBT1_9LACO</name>
<dbReference type="STRING" id="797516.HMPREF9104_00041"/>
<proteinExistence type="predicted"/>
<comment type="caution">
    <text evidence="1">The sequence shown here is derived from an EMBL/GenBank/DDBJ whole genome shotgun (WGS) entry which is preliminary data.</text>
</comment>
<gene>
    <name evidence="1" type="ORF">HMPREF9104_00041</name>
</gene>
<dbReference type="EMBL" id="AGRJ01000007">
    <property type="protein sequence ID" value="EHO54594.1"/>
    <property type="molecule type" value="Genomic_DNA"/>
</dbReference>
<evidence type="ECO:0000313" key="2">
    <source>
        <dbReference type="Proteomes" id="UP000005025"/>
    </source>
</evidence>
<sequence length="78" mass="8843">MISKKMRVNYHSQLTKINQIPAQQLTNQMHYQQAMAPVGLMVLAVSLAHRDSHQLATLVSRPYHRPAKMTANFTQSLA</sequence>
<dbReference type="AlphaFoldDB" id="H1LBT1"/>
<protein>
    <submittedName>
        <fullName evidence="1">Uncharacterized protein</fullName>
    </submittedName>
</protein>